<comment type="caution">
    <text evidence="8">The sequence shown here is derived from an EMBL/GenBank/DDBJ whole genome shotgun (WGS) entry which is preliminary data.</text>
</comment>
<protein>
    <recommendedName>
        <fullName evidence="3">factor independent urate hydroxylase</fullName>
        <ecNumber evidence="3">1.7.3.3</ecNumber>
    </recommendedName>
    <alternativeName>
        <fullName evidence="6">Urate oxidase</fullName>
    </alternativeName>
</protein>
<evidence type="ECO:0000256" key="4">
    <source>
        <dbReference type="ARBA" id="ARBA00022631"/>
    </source>
</evidence>
<evidence type="ECO:0000313" key="9">
    <source>
        <dbReference type="EMBL" id="KAK1936537.1"/>
    </source>
</evidence>
<dbReference type="PROSITE" id="PS00366">
    <property type="entry name" value="URICASE"/>
    <property type="match status" value="1"/>
</dbReference>
<dbReference type="Pfam" id="PF01014">
    <property type="entry name" value="Uricase"/>
    <property type="match status" value="2"/>
</dbReference>
<name>A0AAD9GDM9_9STRA</name>
<gene>
    <name evidence="8" type="ORF">P3T76_009971</name>
    <name evidence="9" type="ORF">P3T76_009972</name>
</gene>
<dbReference type="EMBL" id="JASMQC010000021">
    <property type="protein sequence ID" value="KAK1936537.1"/>
    <property type="molecule type" value="Genomic_DNA"/>
</dbReference>
<dbReference type="GO" id="GO:0019628">
    <property type="term" value="P:urate catabolic process"/>
    <property type="evidence" value="ECO:0007669"/>
    <property type="project" value="TreeGrafter"/>
</dbReference>
<dbReference type="EC" id="1.7.3.3" evidence="3"/>
<comment type="similarity">
    <text evidence="2">Belongs to the uricase family.</text>
</comment>
<dbReference type="PANTHER" id="PTHR42874">
    <property type="entry name" value="URICASE"/>
    <property type="match status" value="1"/>
</dbReference>
<keyword evidence="4" id="KW-0659">Purine metabolism</keyword>
<evidence type="ECO:0000256" key="3">
    <source>
        <dbReference type="ARBA" id="ARBA00012598"/>
    </source>
</evidence>
<dbReference type="Gene3D" id="3.10.270.10">
    <property type="entry name" value="Urate Oxidase"/>
    <property type="match status" value="1"/>
</dbReference>
<dbReference type="EMBL" id="JASMQC010000021">
    <property type="protein sequence ID" value="KAK1936536.1"/>
    <property type="molecule type" value="Genomic_DNA"/>
</dbReference>
<dbReference type="NCBIfam" id="TIGR03383">
    <property type="entry name" value="urate_oxi"/>
    <property type="match status" value="1"/>
</dbReference>
<keyword evidence="7" id="KW-0472">Membrane</keyword>
<reference evidence="8" key="1">
    <citation type="submission" date="2023-08" db="EMBL/GenBank/DDBJ databases">
        <title>Reference Genome Resource for the Citrus Pathogen Phytophthora citrophthora.</title>
        <authorList>
            <person name="Moller H."/>
            <person name="Coetzee B."/>
            <person name="Rose L.J."/>
            <person name="Van Niekerk J.M."/>
        </authorList>
    </citation>
    <scope>NUCLEOTIDE SEQUENCE</scope>
    <source>
        <strain evidence="8">STE-U-9442</strain>
    </source>
</reference>
<dbReference type="InterPro" id="IPR002042">
    <property type="entry name" value="Uricase"/>
</dbReference>
<evidence type="ECO:0000256" key="2">
    <source>
        <dbReference type="ARBA" id="ARBA00009760"/>
    </source>
</evidence>
<dbReference type="FunFam" id="3.10.270.10:FF:000003">
    <property type="entry name" value="Uricase"/>
    <property type="match status" value="1"/>
</dbReference>
<evidence type="ECO:0000256" key="6">
    <source>
        <dbReference type="ARBA" id="ARBA00031317"/>
    </source>
</evidence>
<dbReference type="SUPFAM" id="SSF55620">
    <property type="entry name" value="Tetrahydrobiopterin biosynthesis enzymes-like"/>
    <property type="match status" value="2"/>
</dbReference>
<evidence type="ECO:0000313" key="8">
    <source>
        <dbReference type="EMBL" id="KAK1936536.1"/>
    </source>
</evidence>
<evidence type="ECO:0000256" key="5">
    <source>
        <dbReference type="ARBA" id="ARBA00023002"/>
    </source>
</evidence>
<organism evidence="8 10">
    <name type="scientific">Phytophthora citrophthora</name>
    <dbReference type="NCBI Taxonomy" id="4793"/>
    <lineage>
        <taxon>Eukaryota</taxon>
        <taxon>Sar</taxon>
        <taxon>Stramenopiles</taxon>
        <taxon>Oomycota</taxon>
        <taxon>Peronosporomycetes</taxon>
        <taxon>Peronosporales</taxon>
        <taxon>Peronosporaceae</taxon>
        <taxon>Phytophthora</taxon>
    </lineage>
</organism>
<dbReference type="PANTHER" id="PTHR42874:SF1">
    <property type="entry name" value="URICASE"/>
    <property type="match status" value="1"/>
</dbReference>
<dbReference type="GO" id="GO:0004846">
    <property type="term" value="F:urate oxidase activity"/>
    <property type="evidence" value="ECO:0007669"/>
    <property type="project" value="UniProtKB-EC"/>
</dbReference>
<keyword evidence="5" id="KW-0560">Oxidoreductase</keyword>
<sequence>MVANAVDVERVGTFMLNCECVHGKKIIWRRFQRRLQVHSAICVQQLQASALCLCFFLSFLSLLSAPTTMVVKLLQHEHGKGRVRMLKVTRTPEKHSVIQLEAEVLLEGAPAASAYYDGDNGQVLPTDSVKNTVWVLAKKHEFASLEDFGVILAKHFVTKHPDIINMAKVKLFETPWERIVVPDSKGKTRPHHHAFVSASPGFSTAYVVARKSAYGAPEVMVQGGVDGLKVLKTTQSSFVDFFRDEYTTLPDVPDRLVSTCVTSTWNYTPDAIGGDFVSKTAEIKNVLFETFAGPADVGVPSPAVQYTLYKMGEAVLERCPYVKDIKITMPNIHNNPIDLSRFGCKNIHPHGEVFLPTDEPHGIISATMVRSASKL</sequence>
<evidence type="ECO:0000256" key="1">
    <source>
        <dbReference type="ARBA" id="ARBA00004831"/>
    </source>
</evidence>
<evidence type="ECO:0000256" key="7">
    <source>
        <dbReference type="SAM" id="Phobius"/>
    </source>
</evidence>
<keyword evidence="7" id="KW-0812">Transmembrane</keyword>
<keyword evidence="10" id="KW-1185">Reference proteome</keyword>
<dbReference type="GO" id="GO:0005777">
    <property type="term" value="C:peroxisome"/>
    <property type="evidence" value="ECO:0007669"/>
    <property type="project" value="TreeGrafter"/>
</dbReference>
<dbReference type="Proteomes" id="UP001259832">
    <property type="component" value="Unassembled WGS sequence"/>
</dbReference>
<dbReference type="GO" id="GO:0006145">
    <property type="term" value="P:purine nucleobase catabolic process"/>
    <property type="evidence" value="ECO:0007669"/>
    <property type="project" value="TreeGrafter"/>
</dbReference>
<evidence type="ECO:0000313" key="10">
    <source>
        <dbReference type="Proteomes" id="UP001259832"/>
    </source>
</evidence>
<dbReference type="AlphaFoldDB" id="A0AAD9GDM9"/>
<dbReference type="PRINTS" id="PR00093">
    <property type="entry name" value="URICASE"/>
</dbReference>
<accession>A0AAD9GDM9</accession>
<feature type="transmembrane region" description="Helical" evidence="7">
    <location>
        <begin position="48"/>
        <end position="74"/>
    </location>
</feature>
<proteinExistence type="inferred from homology"/>
<comment type="pathway">
    <text evidence="1">Purine metabolism; urate degradation; (S)-allantoin from urate: step 1/3.</text>
</comment>
<keyword evidence="7" id="KW-1133">Transmembrane helix</keyword>
<dbReference type="InterPro" id="IPR019842">
    <property type="entry name" value="Uricase_CS"/>
</dbReference>